<dbReference type="EMBL" id="UINC01057529">
    <property type="protein sequence ID" value="SVB78780.1"/>
    <property type="molecule type" value="Genomic_DNA"/>
</dbReference>
<reference evidence="1" key="1">
    <citation type="submission" date="2018-05" db="EMBL/GenBank/DDBJ databases">
        <authorList>
            <person name="Lanie J.A."/>
            <person name="Ng W.-L."/>
            <person name="Kazmierczak K.M."/>
            <person name="Andrzejewski T.M."/>
            <person name="Davidsen T.M."/>
            <person name="Wayne K.J."/>
            <person name="Tettelin H."/>
            <person name="Glass J.I."/>
            <person name="Rusch D."/>
            <person name="Podicherti R."/>
            <person name="Tsui H.-C.T."/>
            <person name="Winkler M.E."/>
        </authorList>
    </citation>
    <scope>NUCLEOTIDE SEQUENCE</scope>
</reference>
<organism evidence="1">
    <name type="scientific">marine metagenome</name>
    <dbReference type="NCBI Taxonomy" id="408172"/>
    <lineage>
        <taxon>unclassified sequences</taxon>
        <taxon>metagenomes</taxon>
        <taxon>ecological metagenomes</taxon>
    </lineage>
</organism>
<accession>A0A382GUM0</accession>
<name>A0A382GUM0_9ZZZZ</name>
<evidence type="ECO:0000313" key="1">
    <source>
        <dbReference type="EMBL" id="SVB78780.1"/>
    </source>
</evidence>
<gene>
    <name evidence="1" type="ORF">METZ01_LOCUS231634</name>
</gene>
<sequence>MAHYALIENDTVVTVIVADNVSDCGEGEWIQTSYNTREGKHYDNTMAEDSKPALRKNFAGIGFSYDSTRDAFIPPKPYDSWVLNEETCVWDAPTLVPTTPKKWVWDEDTISWKEFIKE</sequence>
<proteinExistence type="predicted"/>
<dbReference type="AlphaFoldDB" id="A0A382GUM0"/>
<protein>
    <submittedName>
        <fullName evidence="1">Uncharacterized protein</fullName>
    </submittedName>
</protein>